<dbReference type="PRINTS" id="PR00368">
    <property type="entry name" value="FADPNR"/>
</dbReference>
<dbReference type="InterPro" id="IPR041854">
    <property type="entry name" value="BFD-like_2Fe2S-bd_dom_sf"/>
</dbReference>
<dbReference type="InterPro" id="IPR012744">
    <property type="entry name" value="Nitri_red_NirB"/>
</dbReference>
<comment type="cofactor">
    <cofactor evidence="1">
        <name>siroheme</name>
        <dbReference type="ChEBI" id="CHEBI:60052"/>
    </cofactor>
</comment>
<evidence type="ECO:0000256" key="6">
    <source>
        <dbReference type="ARBA" id="ARBA00022485"/>
    </source>
</evidence>
<evidence type="ECO:0000256" key="14">
    <source>
        <dbReference type="ARBA" id="ARBA00023014"/>
    </source>
</evidence>
<evidence type="ECO:0000256" key="5">
    <source>
        <dbReference type="ARBA" id="ARBA00010429"/>
    </source>
</evidence>
<dbReference type="Pfam" id="PF07992">
    <property type="entry name" value="Pyr_redox_2"/>
    <property type="match status" value="1"/>
</dbReference>
<evidence type="ECO:0000256" key="7">
    <source>
        <dbReference type="ARBA" id="ARBA00022617"/>
    </source>
</evidence>
<dbReference type="SUPFAM" id="SSF55124">
    <property type="entry name" value="Nitrite/Sulfite reductase N-terminal domain-like"/>
    <property type="match status" value="1"/>
</dbReference>
<protein>
    <submittedName>
        <fullName evidence="23">Nitrite reductase large subunit NirB</fullName>
    </submittedName>
</protein>
<evidence type="ECO:0000256" key="17">
    <source>
        <dbReference type="PIRNR" id="PIRNR037149"/>
    </source>
</evidence>
<keyword evidence="14" id="KW-0411">Iron-sulfur</keyword>
<keyword evidence="10" id="KW-0479">Metal-binding</keyword>
<dbReference type="InterPro" id="IPR007419">
    <property type="entry name" value="BFD-like_2Fe2S-bd_dom"/>
</dbReference>
<dbReference type="PANTHER" id="PTHR43809:SF1">
    <property type="entry name" value="NITRITE REDUCTASE (NADH) LARGE SUBUNIT"/>
    <property type="match status" value="1"/>
</dbReference>
<organism evidence="23 24">
    <name type="scientific">Uruburuella testudinis</name>
    <dbReference type="NCBI Taxonomy" id="1282863"/>
    <lineage>
        <taxon>Bacteria</taxon>
        <taxon>Pseudomonadati</taxon>
        <taxon>Pseudomonadota</taxon>
        <taxon>Betaproteobacteria</taxon>
        <taxon>Neisseriales</taxon>
        <taxon>Neisseriaceae</taxon>
        <taxon>Uruburuella</taxon>
    </lineage>
</organism>
<evidence type="ECO:0000256" key="13">
    <source>
        <dbReference type="ARBA" id="ARBA00023004"/>
    </source>
</evidence>
<dbReference type="InterPro" id="IPR023753">
    <property type="entry name" value="FAD/NAD-binding_dom"/>
</dbReference>
<evidence type="ECO:0000259" key="22">
    <source>
        <dbReference type="Pfam" id="PF07992"/>
    </source>
</evidence>
<evidence type="ECO:0000313" key="24">
    <source>
        <dbReference type="Proteomes" id="UP000829817"/>
    </source>
</evidence>
<dbReference type="RefSeq" id="WP_244783895.1">
    <property type="nucleotide sequence ID" value="NZ_CP091508.1"/>
</dbReference>
<evidence type="ECO:0000256" key="12">
    <source>
        <dbReference type="ARBA" id="ARBA00023002"/>
    </source>
</evidence>
<proteinExistence type="inferred from homology"/>
<dbReference type="Gene3D" id="3.50.50.60">
    <property type="entry name" value="FAD/NAD(P)-binding domain"/>
    <property type="match status" value="2"/>
</dbReference>
<keyword evidence="8 17" id="KW-0285">Flavoprotein</keyword>
<evidence type="ECO:0000256" key="4">
    <source>
        <dbReference type="ARBA" id="ARBA00005096"/>
    </source>
</evidence>
<dbReference type="SUPFAM" id="SSF56014">
    <property type="entry name" value="Nitrite and sulphite reductase 4Fe-4S domain-like"/>
    <property type="match status" value="1"/>
</dbReference>
<comment type="cofactor">
    <cofactor evidence="16">
        <name>[2Fe-2S] cluster</name>
        <dbReference type="ChEBI" id="CHEBI:190135"/>
    </cofactor>
</comment>
<dbReference type="Pfam" id="PF04324">
    <property type="entry name" value="Fer2_BFD"/>
    <property type="match status" value="1"/>
</dbReference>
<dbReference type="Proteomes" id="UP000829817">
    <property type="component" value="Chromosome"/>
</dbReference>
<comment type="cofactor">
    <cofactor evidence="2">
        <name>[4Fe-4S] cluster</name>
        <dbReference type="ChEBI" id="CHEBI:49883"/>
    </cofactor>
</comment>
<dbReference type="InterPro" id="IPR036136">
    <property type="entry name" value="Nit/Sulf_reduc_fer-like_dom_sf"/>
</dbReference>
<gene>
    <name evidence="23" type="primary">nirB</name>
    <name evidence="23" type="ORF">LVJ83_07440</name>
</gene>
<dbReference type="PROSITE" id="PS00365">
    <property type="entry name" value="NIR_SIR"/>
    <property type="match status" value="1"/>
</dbReference>
<feature type="domain" description="FAD/NAD(P)-binding" evidence="22">
    <location>
        <begin position="3"/>
        <end position="281"/>
    </location>
</feature>
<reference evidence="23 24" key="1">
    <citation type="journal article" date="2022" name="Res Sq">
        <title>Evolution of multicellular longitudinally dividing oral cavity symbionts (Neisseriaceae).</title>
        <authorList>
            <person name="Nyongesa S."/>
            <person name="Weber P."/>
            <person name="Bernet E."/>
            <person name="Pullido F."/>
            <person name="Nieckarz M."/>
            <person name="Delaby M."/>
            <person name="Nieves C."/>
            <person name="Viehboeck T."/>
            <person name="Krause N."/>
            <person name="Rivera-Millot A."/>
            <person name="Nakamura A."/>
            <person name="Vischer N."/>
            <person name="VanNieuwenhze M."/>
            <person name="Brun Y."/>
            <person name="Cava F."/>
            <person name="Bulgheresi S."/>
            <person name="Veyrier F."/>
        </authorList>
    </citation>
    <scope>NUCLEOTIDE SEQUENCE [LARGE SCALE GENOMIC DNA]</scope>
    <source>
        <strain evidence="23 24">CCUG 63373m</strain>
    </source>
</reference>
<dbReference type="Pfam" id="PF03460">
    <property type="entry name" value="NIR_SIR_ferr"/>
    <property type="match status" value="1"/>
</dbReference>
<dbReference type="NCBIfam" id="NF011565">
    <property type="entry name" value="PRK14989.1"/>
    <property type="match status" value="1"/>
</dbReference>
<feature type="domain" description="Nitrite/sulphite reductase 4Fe-4S" evidence="19">
    <location>
        <begin position="637"/>
        <end position="762"/>
    </location>
</feature>
<evidence type="ECO:0000259" key="21">
    <source>
        <dbReference type="Pfam" id="PF04324"/>
    </source>
</evidence>
<dbReference type="InterPro" id="IPR006067">
    <property type="entry name" value="NO2/SO3_Rdtase_4Fe4S_dom"/>
</dbReference>
<evidence type="ECO:0000256" key="18">
    <source>
        <dbReference type="SAM" id="MobiDB-lite"/>
    </source>
</evidence>
<dbReference type="CDD" id="cd19944">
    <property type="entry name" value="NirB_Fer2_BFD-like_2"/>
    <property type="match status" value="1"/>
</dbReference>
<evidence type="ECO:0000256" key="9">
    <source>
        <dbReference type="ARBA" id="ARBA00022714"/>
    </source>
</evidence>
<evidence type="ECO:0000259" key="20">
    <source>
        <dbReference type="Pfam" id="PF03460"/>
    </source>
</evidence>
<keyword evidence="24" id="KW-1185">Reference proteome</keyword>
<evidence type="ECO:0000256" key="10">
    <source>
        <dbReference type="ARBA" id="ARBA00022723"/>
    </source>
</evidence>
<dbReference type="Gene3D" id="3.30.413.10">
    <property type="entry name" value="Sulfite Reductase Hemoprotein, domain 1"/>
    <property type="match status" value="1"/>
</dbReference>
<feature type="region of interest" description="Disordered" evidence="18">
    <location>
        <begin position="834"/>
        <end position="853"/>
    </location>
</feature>
<dbReference type="InterPro" id="IPR005117">
    <property type="entry name" value="NiRdtase/SiRdtase_haem-b_fer"/>
</dbReference>
<dbReference type="PRINTS" id="PR00397">
    <property type="entry name" value="SIROHAEM"/>
</dbReference>
<evidence type="ECO:0000256" key="8">
    <source>
        <dbReference type="ARBA" id="ARBA00022630"/>
    </source>
</evidence>
<sequence length="853" mass="93402">MKKIVLIGNGMVGYKFCEKLAEKGGLNQFSLTVFGAERLHAYDRVHLSEYFSHHDAGKLSMSPLEWYAERGIELILNDRVTEINLSRKTVSSRSGRVCEYDELVFATGSSCFMPDIQGAEKQGVFPYRTIDDLNDIIRYADNCKSAAVLGGGLLGLEAARALLDLQLETHVVEFAPRLMTRQLDDRGAGLLKQKIEAGGVQVHLSRVTEEIEGREYMQSMRFSDGSRLKVDMLVVSAGIVPNDSLAREAGIKVDNRGGIVVNDAMQTSAPHVYAIGECALHGGMIYGLVAPGYDMAEVLAHNLVGNSLAGESHAKLFKGADLSTKLKLIGTDVGSFGNPFADPSSPEPALPIIYEDTGKGFYKRINISLDGRRLLGGLLVGDAAEYGILQQMYANNMKLPANPERLILPQSEGAAAGMSVADLPDSALICSCESVSKGAIVEAVKTGNEDIAALKTCTKAGTGCGGCLPMLKDLLDTTLKSMGRVVKNTVCEHFDYSRQELYHMIKVKGWHSYNEVLDHAGHGDGCELCKPLVASILATLWNDPILTKGNDIAQDTNDRFLANIQKGGTYSVVPRIPAGEITPDKLLVIAQVAKKYDLYTKITGGQRIDMFGAHVGDLPAIWEELIAAGFESGHAYGKSLRTVKSCVGSTWCRYGVQDSVGFAIDLENRYKGLRTPHKFKSGVSGCVRECAEAQSKDFGIIATEKGWNIYVGGNGGAKPQHATLLAADVDSDTAMRYIDRFLMFYAQTAEPLQRTAPWLNKLEGGIEYLKDVIIRDSLGICADLDEQMQHHIATYVCEWKDAVSDPEKRKRFRHFVNSDAKDETIRFIPMREMKRPADWHDETENSKEKETAS</sequence>
<dbReference type="Gene3D" id="1.10.10.1100">
    <property type="entry name" value="BFD-like [2Fe-2S]-binding domain"/>
    <property type="match status" value="1"/>
</dbReference>
<dbReference type="SUPFAM" id="SSF51905">
    <property type="entry name" value="FAD/NAD(P)-binding domain"/>
    <property type="match status" value="2"/>
</dbReference>
<keyword evidence="11 17" id="KW-0274">FAD</keyword>
<dbReference type="Pfam" id="PF01077">
    <property type="entry name" value="NIR_SIR"/>
    <property type="match status" value="1"/>
</dbReference>
<comment type="cofactor">
    <cofactor evidence="3 17">
        <name>FAD</name>
        <dbReference type="ChEBI" id="CHEBI:57692"/>
    </cofactor>
</comment>
<evidence type="ECO:0000256" key="1">
    <source>
        <dbReference type="ARBA" id="ARBA00001929"/>
    </source>
</evidence>
<dbReference type="InterPro" id="IPR052034">
    <property type="entry name" value="NasD-like"/>
</dbReference>
<keyword evidence="12" id="KW-0560">Oxidoreductase</keyword>
<dbReference type="InterPro" id="IPR036188">
    <property type="entry name" value="FAD/NAD-bd_sf"/>
</dbReference>
<comment type="similarity">
    <text evidence="5">Belongs to the nitrite and sulfite reductase 4Fe-4S domain family.</text>
</comment>
<keyword evidence="6" id="KW-0004">4Fe-4S</keyword>
<evidence type="ECO:0000256" key="11">
    <source>
        <dbReference type="ARBA" id="ARBA00022827"/>
    </source>
</evidence>
<keyword evidence="13" id="KW-0408">Iron</keyword>
<comment type="pathway">
    <text evidence="4">Nitrogen metabolism; nitrate reduction (assimilation).</text>
</comment>
<accession>A0ABY4DP47</accession>
<keyword evidence="15 17" id="KW-0534">Nitrate assimilation</keyword>
<evidence type="ECO:0000256" key="15">
    <source>
        <dbReference type="ARBA" id="ARBA00023063"/>
    </source>
</evidence>
<feature type="domain" description="Nitrite/Sulfite reductase ferredoxin-like" evidence="20">
    <location>
        <begin position="565"/>
        <end position="627"/>
    </location>
</feature>
<dbReference type="PIRSF" id="PIRSF037149">
    <property type="entry name" value="NirB"/>
    <property type="match status" value="1"/>
</dbReference>
<evidence type="ECO:0000256" key="16">
    <source>
        <dbReference type="ARBA" id="ARBA00034078"/>
    </source>
</evidence>
<dbReference type="PRINTS" id="PR00411">
    <property type="entry name" value="PNDRDTASEI"/>
</dbReference>
<dbReference type="InterPro" id="IPR006066">
    <property type="entry name" value="NO2/SO3_Rdtase_FeS/sirohaem_BS"/>
</dbReference>
<dbReference type="InterPro" id="IPR017121">
    <property type="entry name" value="Nitrite_Rdtase_lsu"/>
</dbReference>
<dbReference type="PANTHER" id="PTHR43809">
    <property type="entry name" value="NITRITE REDUCTASE (NADH) LARGE SUBUNIT"/>
    <property type="match status" value="1"/>
</dbReference>
<dbReference type="EMBL" id="CP091508">
    <property type="protein sequence ID" value="UOO80824.1"/>
    <property type="molecule type" value="Genomic_DNA"/>
</dbReference>
<dbReference type="InterPro" id="IPR045854">
    <property type="entry name" value="NO2/SO3_Rdtase_4Fe4S_sf"/>
</dbReference>
<name>A0ABY4DP47_9NEIS</name>
<keyword evidence="7" id="KW-0349">Heme</keyword>
<evidence type="ECO:0000259" key="19">
    <source>
        <dbReference type="Pfam" id="PF01077"/>
    </source>
</evidence>
<keyword evidence="9" id="KW-0001">2Fe-2S</keyword>
<evidence type="ECO:0000256" key="3">
    <source>
        <dbReference type="ARBA" id="ARBA00001974"/>
    </source>
</evidence>
<evidence type="ECO:0000313" key="23">
    <source>
        <dbReference type="EMBL" id="UOO80824.1"/>
    </source>
</evidence>
<evidence type="ECO:0000256" key="2">
    <source>
        <dbReference type="ARBA" id="ARBA00001966"/>
    </source>
</evidence>
<feature type="domain" description="BFD-like [2Fe-2S]-binding" evidence="21">
    <location>
        <begin position="428"/>
        <end position="476"/>
    </location>
</feature>
<dbReference type="NCBIfam" id="TIGR02374">
    <property type="entry name" value="nitri_red_nirB"/>
    <property type="match status" value="1"/>
</dbReference>